<feature type="transmembrane region" description="Helical" evidence="1">
    <location>
        <begin position="21"/>
        <end position="45"/>
    </location>
</feature>
<feature type="domain" description="DUF1206" evidence="2">
    <location>
        <begin position="108"/>
        <end position="172"/>
    </location>
</feature>
<evidence type="ECO:0000313" key="4">
    <source>
        <dbReference type="Proteomes" id="UP000321034"/>
    </source>
</evidence>
<feature type="domain" description="DUF1206" evidence="2">
    <location>
        <begin position="24"/>
        <end position="90"/>
    </location>
</feature>
<dbReference type="AlphaFoldDB" id="A0A5C8I0N9"/>
<proteinExistence type="predicted"/>
<sequence>MPSSPRSAAASAQSSSAFRTLARAGFVANGLVHVLLGALVVTVAFGGDEQTDQSGAFEAISAAPFGAVLLWACAVALWALGAWRAVEAFVARGTSGADRAKRAVKEGAQAVSFLAVGGIAASVALGARSQGDQSAQNASSNVLSLPGGPFLLGAVGIVVAAVGVGFVVIGARRSFRKKIATPGGTFGTALIALGTVGYIAKGIALATVGILVVVAAVTVDPSASGGLDAAVSALLQTPAGPWLGAAVGIGFIAYGLFTVLRAKYARLEA</sequence>
<feature type="transmembrane region" description="Helical" evidence="1">
    <location>
        <begin position="65"/>
        <end position="86"/>
    </location>
</feature>
<keyword evidence="4" id="KW-1185">Reference proteome</keyword>
<feature type="transmembrane region" description="Helical" evidence="1">
    <location>
        <begin position="190"/>
        <end position="219"/>
    </location>
</feature>
<evidence type="ECO:0000259" key="2">
    <source>
        <dbReference type="Pfam" id="PF06724"/>
    </source>
</evidence>
<dbReference type="Pfam" id="PF06724">
    <property type="entry name" value="DUF1206"/>
    <property type="match status" value="3"/>
</dbReference>
<keyword evidence="1" id="KW-1133">Transmembrane helix</keyword>
<dbReference type="InterPro" id="IPR009597">
    <property type="entry name" value="DUF1206"/>
</dbReference>
<evidence type="ECO:0000313" key="3">
    <source>
        <dbReference type="EMBL" id="TXK12532.1"/>
    </source>
</evidence>
<keyword evidence="1" id="KW-0812">Transmembrane</keyword>
<dbReference type="Proteomes" id="UP000321034">
    <property type="component" value="Unassembled WGS sequence"/>
</dbReference>
<feature type="transmembrane region" description="Helical" evidence="1">
    <location>
        <begin position="239"/>
        <end position="260"/>
    </location>
</feature>
<feature type="transmembrane region" description="Helical" evidence="1">
    <location>
        <begin position="107"/>
        <end position="127"/>
    </location>
</feature>
<evidence type="ECO:0000256" key="1">
    <source>
        <dbReference type="SAM" id="Phobius"/>
    </source>
</evidence>
<accession>A0A5C8I0N9</accession>
<name>A0A5C8I0N9_9MICO</name>
<reference evidence="3 4" key="1">
    <citation type="submission" date="2019-08" db="EMBL/GenBank/DDBJ databases">
        <authorList>
            <person name="Dong K."/>
        </authorList>
    </citation>
    <scope>NUCLEOTIDE SEQUENCE [LARGE SCALE GENOMIC DNA]</scope>
    <source>
        <strain evidence="3 4">JCM14558</strain>
    </source>
</reference>
<feature type="transmembrane region" description="Helical" evidence="1">
    <location>
        <begin position="147"/>
        <end position="169"/>
    </location>
</feature>
<dbReference type="OrthoDB" id="4989054at2"/>
<dbReference type="RefSeq" id="WP_147893254.1">
    <property type="nucleotide sequence ID" value="NZ_BAAANR010000001.1"/>
</dbReference>
<feature type="domain" description="DUF1206" evidence="2">
    <location>
        <begin position="196"/>
        <end position="264"/>
    </location>
</feature>
<protein>
    <submittedName>
        <fullName evidence="3">DUF1206 domain-containing protein</fullName>
    </submittedName>
</protein>
<comment type="caution">
    <text evidence="3">The sequence shown here is derived from an EMBL/GenBank/DDBJ whole genome shotgun (WGS) entry which is preliminary data.</text>
</comment>
<keyword evidence="1" id="KW-0472">Membrane</keyword>
<dbReference type="EMBL" id="VRSV01000001">
    <property type="protein sequence ID" value="TXK12532.1"/>
    <property type="molecule type" value="Genomic_DNA"/>
</dbReference>
<gene>
    <name evidence="3" type="ORF">FVP77_03405</name>
</gene>
<organism evidence="3 4">
    <name type="scientific">Microbacterium hatanonis</name>
    <dbReference type="NCBI Taxonomy" id="404366"/>
    <lineage>
        <taxon>Bacteria</taxon>
        <taxon>Bacillati</taxon>
        <taxon>Actinomycetota</taxon>
        <taxon>Actinomycetes</taxon>
        <taxon>Micrococcales</taxon>
        <taxon>Microbacteriaceae</taxon>
        <taxon>Microbacterium</taxon>
    </lineage>
</organism>